<dbReference type="InterPro" id="IPR002641">
    <property type="entry name" value="PNPLA_dom"/>
</dbReference>
<evidence type="ECO:0000256" key="1">
    <source>
        <dbReference type="PROSITE-ProRule" id="PRU01161"/>
    </source>
</evidence>
<gene>
    <name evidence="2" type="ORF">C0V70_03410</name>
</gene>
<accession>A0A2K9NNS3</accession>
<feature type="active site" description="Nucleophile" evidence="1">
    <location>
        <position position="47"/>
    </location>
</feature>
<dbReference type="KEGG" id="bsto:C0V70_03410"/>
<protein>
    <submittedName>
        <fullName evidence="2">Patatin</fullName>
    </submittedName>
</protein>
<dbReference type="Proteomes" id="UP000235584">
    <property type="component" value="Chromosome"/>
</dbReference>
<keyword evidence="1" id="KW-0378">Hydrolase</keyword>
<dbReference type="Gene3D" id="3.40.1090.10">
    <property type="entry name" value="Cytosolic phospholipase A2 catalytic domain"/>
    <property type="match status" value="1"/>
</dbReference>
<dbReference type="InterPro" id="IPR016035">
    <property type="entry name" value="Acyl_Trfase/lysoPLipase"/>
</dbReference>
<dbReference type="CDD" id="cd07209">
    <property type="entry name" value="Pat_hypo_Ecoli_Z1214_like"/>
    <property type="match status" value="1"/>
</dbReference>
<dbReference type="AlphaFoldDB" id="A0A2K9NNS3"/>
<reference evidence="2 3" key="1">
    <citation type="submission" date="2018-01" db="EMBL/GenBank/DDBJ databases">
        <title>Complete genome sequence of Bacteriovorax stolpii DSM12778.</title>
        <authorList>
            <person name="Tang B."/>
            <person name="Chang J."/>
        </authorList>
    </citation>
    <scope>NUCLEOTIDE SEQUENCE [LARGE SCALE GENOMIC DNA]</scope>
    <source>
        <strain evidence="2 3">DSM 12778</strain>
    </source>
</reference>
<proteinExistence type="predicted"/>
<evidence type="ECO:0000313" key="3">
    <source>
        <dbReference type="Proteomes" id="UP000235584"/>
    </source>
</evidence>
<dbReference type="SUPFAM" id="SSF52151">
    <property type="entry name" value="FabD/lysophospholipase-like"/>
    <property type="match status" value="1"/>
</dbReference>
<evidence type="ECO:0000313" key="2">
    <source>
        <dbReference type="EMBL" id="AUN97171.1"/>
    </source>
</evidence>
<feature type="short sequence motif" description="GXSXG" evidence="1">
    <location>
        <begin position="45"/>
        <end position="49"/>
    </location>
</feature>
<dbReference type="RefSeq" id="WP_102242466.1">
    <property type="nucleotide sequence ID" value="NZ_CP025704.1"/>
</dbReference>
<dbReference type="PANTHER" id="PTHR14226">
    <property type="entry name" value="NEUROPATHY TARGET ESTERASE/SWISS CHEESE D.MELANOGASTER"/>
    <property type="match status" value="1"/>
</dbReference>
<dbReference type="GO" id="GO:0016787">
    <property type="term" value="F:hydrolase activity"/>
    <property type="evidence" value="ECO:0007669"/>
    <property type="project" value="UniProtKB-UniRule"/>
</dbReference>
<keyword evidence="3" id="KW-1185">Reference proteome</keyword>
<keyword evidence="1" id="KW-0442">Lipid degradation</keyword>
<dbReference type="EMBL" id="CP025704">
    <property type="protein sequence ID" value="AUN97171.1"/>
    <property type="molecule type" value="Genomic_DNA"/>
</dbReference>
<comment type="caution">
    <text evidence="1">Lacks conserved residue(s) required for the propagation of feature annotation.</text>
</comment>
<dbReference type="InterPro" id="IPR050301">
    <property type="entry name" value="NTE"/>
</dbReference>
<feature type="short sequence motif" description="DGA/G" evidence="1">
    <location>
        <begin position="209"/>
        <end position="211"/>
    </location>
</feature>
<organism evidence="2 3">
    <name type="scientific">Bacteriovorax stolpii</name>
    <name type="common">Bdellovibrio stolpii</name>
    <dbReference type="NCBI Taxonomy" id="960"/>
    <lineage>
        <taxon>Bacteria</taxon>
        <taxon>Pseudomonadati</taxon>
        <taxon>Bdellovibrionota</taxon>
        <taxon>Bacteriovoracia</taxon>
        <taxon>Bacteriovoracales</taxon>
        <taxon>Bacteriovoracaceae</taxon>
        <taxon>Bacteriovorax</taxon>
    </lineage>
</organism>
<name>A0A2K9NNS3_BACTC</name>
<dbReference type="PANTHER" id="PTHR14226:SF57">
    <property type="entry name" value="BLR7027 PROTEIN"/>
    <property type="match status" value="1"/>
</dbReference>
<dbReference type="Pfam" id="PF01734">
    <property type="entry name" value="Patatin"/>
    <property type="match status" value="1"/>
</dbReference>
<sequence>MSHPKFGLVLSGGGARAAYQAGVLKGITEIVGDKMGDDPFQIITGISAGAINAAYLASAKNNFNEQVQSLIRIWEELTPENVLRTDIASLGKLSAGWIKDLSFGGMFGRSESTHLLDSTPLRDLLEESIDFDQIEKNIINNKLHGVAVSTTSYATGTSVTFFDSPSVKAYARSARIGLKGPLRLEHVLASSAIPFIFRPVRIKNSFYGDGGIRSNAPLSPAIHLGADKLLAIGVRYFREEMEVKELNQQVEMNNIVLADIVGVLFNSLFLDAIEFDYERLQRINKTVSLLSEDALASHPGQLKKIPTLLIQPSVDLGELAGDQFHRFPKMLRYLLSGIGATEARGADLLSYIAFDKAYTQKLVEIGHKDAHNRAEEIREFFQL</sequence>
<keyword evidence="1" id="KW-0443">Lipid metabolism</keyword>
<feature type="active site" description="Proton acceptor" evidence="1">
    <location>
        <position position="209"/>
    </location>
</feature>
<dbReference type="PROSITE" id="PS51635">
    <property type="entry name" value="PNPLA"/>
    <property type="match status" value="1"/>
</dbReference>
<dbReference type="GO" id="GO:0016042">
    <property type="term" value="P:lipid catabolic process"/>
    <property type="evidence" value="ECO:0007669"/>
    <property type="project" value="UniProtKB-UniRule"/>
</dbReference>